<dbReference type="AlphaFoldDB" id="A0A8B9Q9R8"/>
<keyword evidence="2" id="KW-1185">Reference proteome</keyword>
<evidence type="ECO:0000313" key="1">
    <source>
        <dbReference type="Ensembl" id="ENSAOWP00000022448.1"/>
    </source>
</evidence>
<protein>
    <submittedName>
        <fullName evidence="1">Uncharacterized protein</fullName>
    </submittedName>
</protein>
<name>A0A8B9Q9R8_APTOW</name>
<proteinExistence type="predicted"/>
<dbReference type="Ensembl" id="ENSAOWT00000025444.1">
    <property type="protein sequence ID" value="ENSAOWP00000022448.1"/>
    <property type="gene ID" value="ENSAOWG00000015158.1"/>
</dbReference>
<reference evidence="1" key="2">
    <citation type="submission" date="2025-09" db="UniProtKB">
        <authorList>
            <consortium name="Ensembl"/>
        </authorList>
    </citation>
    <scope>IDENTIFICATION</scope>
</reference>
<organism evidence="1 2">
    <name type="scientific">Apteryx owenii</name>
    <name type="common">Little spotted kiwi</name>
    <dbReference type="NCBI Taxonomy" id="8824"/>
    <lineage>
        <taxon>Eukaryota</taxon>
        <taxon>Metazoa</taxon>
        <taxon>Chordata</taxon>
        <taxon>Craniata</taxon>
        <taxon>Vertebrata</taxon>
        <taxon>Euteleostomi</taxon>
        <taxon>Archelosauria</taxon>
        <taxon>Archosauria</taxon>
        <taxon>Dinosauria</taxon>
        <taxon>Saurischia</taxon>
        <taxon>Theropoda</taxon>
        <taxon>Coelurosauria</taxon>
        <taxon>Aves</taxon>
        <taxon>Palaeognathae</taxon>
        <taxon>Apterygiformes</taxon>
        <taxon>Apterygidae</taxon>
        <taxon>Apteryx</taxon>
    </lineage>
</organism>
<reference evidence="1" key="1">
    <citation type="submission" date="2025-08" db="UniProtKB">
        <authorList>
            <consortium name="Ensembl"/>
        </authorList>
    </citation>
    <scope>IDENTIFICATION</scope>
</reference>
<accession>A0A8B9Q9R8</accession>
<dbReference type="Proteomes" id="UP000694424">
    <property type="component" value="Unplaced"/>
</dbReference>
<sequence length="126" mass="14484">VNTNPLQAPFPQLLCQEDCWSNILSKRWSGATVKKRGMLSPKARKQVGTVLERLPSEMGWNYHVITSFLKEEHKEKNMLCHKKKLLLRLRERPEKFIKGTIAKCTDVLKTHALYCSGVTDRTSLCT</sequence>
<evidence type="ECO:0000313" key="2">
    <source>
        <dbReference type="Proteomes" id="UP000694424"/>
    </source>
</evidence>